<dbReference type="RefSeq" id="WP_015362839.1">
    <property type="nucleotide sequence ID" value="NZ_QKZR01000002.1"/>
</dbReference>
<comment type="caution">
    <text evidence="2">The sequence shown here is derived from an EMBL/GenBank/DDBJ whole genome shotgun (WGS) entry which is preliminary data.</text>
</comment>
<feature type="compositionally biased region" description="Basic residues" evidence="1">
    <location>
        <begin position="119"/>
        <end position="132"/>
    </location>
</feature>
<keyword evidence="3" id="KW-1185">Reference proteome</keyword>
<gene>
    <name evidence="2" type="ORF">LX97_01642</name>
</gene>
<dbReference type="Proteomes" id="UP000248584">
    <property type="component" value="Unassembled WGS sequence"/>
</dbReference>
<evidence type="ECO:0000256" key="1">
    <source>
        <dbReference type="SAM" id="MobiDB-lite"/>
    </source>
</evidence>
<feature type="region of interest" description="Disordered" evidence="1">
    <location>
        <begin position="118"/>
        <end position="138"/>
    </location>
</feature>
<evidence type="ECO:0000313" key="2">
    <source>
        <dbReference type="EMBL" id="PZX40869.1"/>
    </source>
</evidence>
<reference evidence="2 3" key="1">
    <citation type="submission" date="2018-06" db="EMBL/GenBank/DDBJ databases">
        <title>Genomic Encyclopedia of Archaeal and Bacterial Type Strains, Phase II (KMG-II): from individual species to whole genera.</title>
        <authorList>
            <person name="Goeker M."/>
        </authorList>
    </citation>
    <scope>NUCLEOTIDE SEQUENCE [LARGE SCALE GENOMIC DNA]</scope>
    <source>
        <strain evidence="2 3">DSM 17205</strain>
    </source>
</reference>
<name>A0ABX5PY57_9FLAO</name>
<sequence>MKKLMILVAILTVGITNAQREMRDMSPEQMASIKSKKMTLALDLDANQQAKVETLFLEEAKDRAANKLTREERAKLTSAQKAAKMEEILEKRIAIKRQMKSILNDDQYARFEKMMAKNAQRKMKGAKKRKGKRGNDGE</sequence>
<dbReference type="EMBL" id="QKZR01000002">
    <property type="protein sequence ID" value="PZX40869.1"/>
    <property type="molecule type" value="Genomic_DNA"/>
</dbReference>
<evidence type="ECO:0008006" key="4">
    <source>
        <dbReference type="Google" id="ProtNLM"/>
    </source>
</evidence>
<evidence type="ECO:0000313" key="3">
    <source>
        <dbReference type="Proteomes" id="UP000248584"/>
    </source>
</evidence>
<proteinExistence type="predicted"/>
<organism evidence="2 3">
    <name type="scientific">Nonlabens dokdonensis</name>
    <dbReference type="NCBI Taxonomy" id="328515"/>
    <lineage>
        <taxon>Bacteria</taxon>
        <taxon>Pseudomonadati</taxon>
        <taxon>Bacteroidota</taxon>
        <taxon>Flavobacteriia</taxon>
        <taxon>Flavobacteriales</taxon>
        <taxon>Flavobacteriaceae</taxon>
        <taxon>Nonlabens</taxon>
    </lineage>
</organism>
<protein>
    <recommendedName>
        <fullName evidence="4">DUF4890 domain-containing protein</fullName>
    </recommendedName>
</protein>
<accession>A0ABX5PY57</accession>